<gene>
    <name evidence="2" type="ORF">NFG58_15340</name>
</gene>
<feature type="region of interest" description="Disordered" evidence="1">
    <location>
        <begin position="867"/>
        <end position="911"/>
    </location>
</feature>
<evidence type="ECO:0000256" key="1">
    <source>
        <dbReference type="SAM" id="MobiDB-lite"/>
    </source>
</evidence>
<proteinExistence type="predicted"/>
<dbReference type="AlphaFoldDB" id="A0AAU7KEA0"/>
<accession>A0AAU7KEA0</accession>
<organism evidence="2">
    <name type="scientific">Halomonas sp. RT37</name>
    <dbReference type="NCBI Taxonomy" id="2950872"/>
    <lineage>
        <taxon>Bacteria</taxon>
        <taxon>Pseudomonadati</taxon>
        <taxon>Pseudomonadota</taxon>
        <taxon>Gammaproteobacteria</taxon>
        <taxon>Oceanospirillales</taxon>
        <taxon>Halomonadaceae</taxon>
        <taxon>Halomonas</taxon>
    </lineage>
</organism>
<name>A0AAU7KEA0_9GAMM</name>
<feature type="region of interest" description="Disordered" evidence="1">
    <location>
        <begin position="796"/>
        <end position="817"/>
    </location>
</feature>
<evidence type="ECO:0000313" key="2">
    <source>
        <dbReference type="EMBL" id="XBO69986.1"/>
    </source>
</evidence>
<feature type="region of interest" description="Disordered" evidence="1">
    <location>
        <begin position="521"/>
        <end position="540"/>
    </location>
</feature>
<feature type="region of interest" description="Disordered" evidence="1">
    <location>
        <begin position="269"/>
        <end position="290"/>
    </location>
</feature>
<feature type="compositionally biased region" description="Polar residues" evidence="1">
    <location>
        <begin position="269"/>
        <end position="281"/>
    </location>
</feature>
<reference evidence="2" key="1">
    <citation type="submission" date="2022-06" db="EMBL/GenBank/DDBJ databases">
        <title>A novel DMS-producing enzyme.</title>
        <authorList>
            <person name="Zhang Y."/>
        </authorList>
    </citation>
    <scope>NUCLEOTIDE SEQUENCE</scope>
    <source>
        <strain evidence="2">RT37</strain>
    </source>
</reference>
<feature type="compositionally biased region" description="Gly residues" evidence="1">
    <location>
        <begin position="880"/>
        <end position="893"/>
    </location>
</feature>
<dbReference type="EMBL" id="CP098827">
    <property type="protein sequence ID" value="XBO69986.1"/>
    <property type="molecule type" value="Genomic_DNA"/>
</dbReference>
<dbReference type="RefSeq" id="WP_348826892.1">
    <property type="nucleotide sequence ID" value="NZ_CP098827.1"/>
</dbReference>
<feature type="region of interest" description="Disordered" evidence="1">
    <location>
        <begin position="1"/>
        <end position="37"/>
    </location>
</feature>
<sequence>MNTDTERANASATALMNTRGVDAPITPETDDDPATGPDKAVVDEDGLAGGIHGGVRDALTEQTVETGVLGYDAGDDGLGGFTWHTDGLPALTSGGDPVSWRLNGNGRSLVGFDGNGDRVISVQLTDVASGSYKVAVAQPLDHTYAGIEDDLNFSVGYTISDADGDSADGVLRVTVDDDSGRANDDIATTTIGTSVTLDVLDNDAFGADGSGGVVAASVQGGASVGSVNVNGDDTLTFVPGDGFTGSALIDYTMQDRDGDASDGQLTVTVEGQRNDVPTTPETDGDPATGPAKAVVDEDGLAGGIHGGVRDALTEQTVETGVLGYDAGDDGLGGFTWHTDGLPALTSGGDPVSWRLNGNGRSLVGFDGNGDRVISVQLTDVASGSYKVAVAQPLDHTYAGIEDDLNFSVGYTVTDRDGDSASGVLRITVDDDSPQVSDGSATTGTKTPVTVDVLANDAFGADGSGGVVAASVQGGASVGSVSVNGDDTLTFVPGDGFTGSALIDYSASDGDGDTSEGRLTVTVRDPQGNGIPTTPSTPPWVLLDEDGLVDGIGGGPGDIPDPAGTSYNGQLGYDFGDDGPGSFTWLTEDLPTLTSRGSSIDWQLSDDGLVLRGAADGRTVIRFELTDVLSGDYQVWLEQSMDHDDAYVESNIDFDIGYRITDGDGDSAASKIQVRVNDDSPFAVASMEATIESGSKVFFGNVLRFSRSGADYGLDFSVEVQGGDAVGSVSTTSAGFFFTAHPDFTGIATVYLNVIDGDGSIDVDDVSITVESNVDTGDYARANSSLTPVVVAEDGLADGITDGGDDAPGESSIQSGSLPYDFGSVSVLEAEAQDDVLGNALDNAQTDRLALSELLDDESDEEVSVWLPPEQDQTDSVGPASAGGSGGGSGGGMDSGADSEQALALNGAGAGDTTLERIGQEAALLVE</sequence>
<protein>
    <submittedName>
        <fullName evidence="2">Ig-like domain-containing protein</fullName>
    </submittedName>
</protein>
<dbReference type="Pfam" id="PF17963">
    <property type="entry name" value="Big_9"/>
    <property type="match status" value="2"/>
</dbReference>